<organism evidence="1 2">
    <name type="scientific">Rahnella woolbedingensis</name>
    <dbReference type="NCBI Taxonomy" id="1510574"/>
    <lineage>
        <taxon>Bacteria</taxon>
        <taxon>Pseudomonadati</taxon>
        <taxon>Pseudomonadota</taxon>
        <taxon>Gammaproteobacteria</taxon>
        <taxon>Enterobacterales</taxon>
        <taxon>Yersiniaceae</taxon>
        <taxon>Rahnella</taxon>
    </lineage>
</organism>
<feature type="non-terminal residue" evidence="1">
    <location>
        <position position="114"/>
    </location>
</feature>
<gene>
    <name evidence="1" type="ORF">D6C13_25390</name>
</gene>
<evidence type="ECO:0000313" key="1">
    <source>
        <dbReference type="EMBL" id="RJT28778.1"/>
    </source>
</evidence>
<dbReference type="Proteomes" id="UP000284908">
    <property type="component" value="Unassembled WGS sequence"/>
</dbReference>
<dbReference type="AlphaFoldDB" id="A0A419N1I8"/>
<reference evidence="1 2" key="1">
    <citation type="submission" date="2018-09" db="EMBL/GenBank/DDBJ databases">
        <authorList>
            <person name="Le Fleche-Mateos A."/>
        </authorList>
    </citation>
    <scope>NUCLEOTIDE SEQUENCE [LARGE SCALE GENOMIC DNA]</scope>
    <source>
        <strain evidence="1 2">DSM 27399</strain>
    </source>
</reference>
<proteinExistence type="predicted"/>
<name>A0A419N1I8_9GAMM</name>
<accession>A0A419N1I8</accession>
<protein>
    <submittedName>
        <fullName evidence="1">Type IV secretion protein Rhs</fullName>
    </submittedName>
</protein>
<evidence type="ECO:0000313" key="2">
    <source>
        <dbReference type="Proteomes" id="UP000284908"/>
    </source>
</evidence>
<comment type="caution">
    <text evidence="1">The sequence shown here is derived from an EMBL/GenBank/DDBJ whole genome shotgun (WGS) entry which is preliminary data.</text>
</comment>
<dbReference type="EMBL" id="RAHH01000102">
    <property type="protein sequence ID" value="RJT28778.1"/>
    <property type="molecule type" value="Genomic_DNA"/>
</dbReference>
<keyword evidence="2" id="KW-1185">Reference proteome</keyword>
<sequence length="114" mass="13352">MDVVEKPRMRPLTREGEVRRLTMGEIALARTVFGSYIDYSRVWVHLGSYLPFGLQNEYVAMTPGGELYFRGENYQDDFSTASSPLRHLFIHEMTHVWQYQNGMWVKLRGSMSWA</sequence>